<dbReference type="PANTHER" id="PTHR44846">
    <property type="entry name" value="MANNOSYL-D-GLYCERATE TRANSPORT/METABOLISM SYSTEM REPRESSOR MNGR-RELATED"/>
    <property type="match status" value="1"/>
</dbReference>
<keyword evidence="6" id="KW-1185">Reference proteome</keyword>
<dbReference type="AlphaFoldDB" id="A0A3A4F3V4"/>
<dbReference type="RefSeq" id="WP_119901552.1">
    <property type="nucleotide sequence ID" value="NZ_QYZP01000001.1"/>
</dbReference>
<reference evidence="5 6" key="1">
    <citation type="submission" date="2018-09" db="EMBL/GenBank/DDBJ databases">
        <title>Nesterenkonia natronophila sp. nov., an alkaliphilic actinobacteriume isolated from a soda lake, and emended description of the genus Nesterenkonia.</title>
        <authorList>
            <person name="Menes R.J."/>
            <person name="Iriarte A."/>
        </authorList>
    </citation>
    <scope>NUCLEOTIDE SEQUENCE [LARGE SCALE GENOMIC DNA]</scope>
    <source>
        <strain evidence="5 6">M8</strain>
    </source>
</reference>
<keyword evidence="3" id="KW-0804">Transcription</keyword>
<evidence type="ECO:0000259" key="4">
    <source>
        <dbReference type="PROSITE" id="PS50949"/>
    </source>
</evidence>
<evidence type="ECO:0000256" key="2">
    <source>
        <dbReference type="ARBA" id="ARBA00023125"/>
    </source>
</evidence>
<dbReference type="InterPro" id="IPR036388">
    <property type="entry name" value="WH-like_DNA-bd_sf"/>
</dbReference>
<dbReference type="PROSITE" id="PS50949">
    <property type="entry name" value="HTH_GNTR"/>
    <property type="match status" value="1"/>
</dbReference>
<keyword evidence="2" id="KW-0238">DNA-binding</keyword>
<name>A0A3A4F3V4_9MICC</name>
<accession>A0A3A4F3V4</accession>
<dbReference type="PANTHER" id="PTHR44846:SF17">
    <property type="entry name" value="GNTR-FAMILY TRANSCRIPTIONAL REGULATOR"/>
    <property type="match status" value="1"/>
</dbReference>
<dbReference type="GO" id="GO:0003677">
    <property type="term" value="F:DNA binding"/>
    <property type="evidence" value="ECO:0007669"/>
    <property type="project" value="UniProtKB-KW"/>
</dbReference>
<proteinExistence type="predicted"/>
<dbReference type="SMART" id="SM00866">
    <property type="entry name" value="UTRA"/>
    <property type="match status" value="1"/>
</dbReference>
<evidence type="ECO:0000256" key="1">
    <source>
        <dbReference type="ARBA" id="ARBA00023015"/>
    </source>
</evidence>
<dbReference type="Pfam" id="PF00392">
    <property type="entry name" value="GntR"/>
    <property type="match status" value="1"/>
</dbReference>
<organism evidence="5 6">
    <name type="scientific">Nesterenkonia natronophila</name>
    <dbReference type="NCBI Taxonomy" id="2174932"/>
    <lineage>
        <taxon>Bacteria</taxon>
        <taxon>Bacillati</taxon>
        <taxon>Actinomycetota</taxon>
        <taxon>Actinomycetes</taxon>
        <taxon>Micrococcales</taxon>
        <taxon>Micrococcaceae</taxon>
        <taxon>Nesterenkonia</taxon>
    </lineage>
</organism>
<dbReference type="GO" id="GO:0003700">
    <property type="term" value="F:DNA-binding transcription factor activity"/>
    <property type="evidence" value="ECO:0007669"/>
    <property type="project" value="InterPro"/>
</dbReference>
<dbReference type="Proteomes" id="UP000266615">
    <property type="component" value="Unassembled WGS sequence"/>
</dbReference>
<feature type="domain" description="HTH gntR-type" evidence="4">
    <location>
        <begin position="20"/>
        <end position="88"/>
    </location>
</feature>
<sequence>MAKESTVTDLDISIDRSSPIPLYHQVASAFDKAIREGVLPPETKLENEISLAKRYNLSRPTMRQAMDRLVRDGLVVRRRGVGTQVIGPPVRRNLRLSSLYNDLQDEGSAPQTRVLTIETVTAPEPIREKLGLSEGSEVYHLRRLRLVDGRPLALMENWLPVTLAQLTRKDLEADGLYNLLRRAGVDFRMAHQRVGADVADEEQASQLKAETGSALVVMERTALDSSGAPIECGRHVYRADRYAFDITLMN</sequence>
<dbReference type="InterPro" id="IPR028978">
    <property type="entry name" value="Chorismate_lyase_/UTRA_dom_sf"/>
</dbReference>
<evidence type="ECO:0000313" key="5">
    <source>
        <dbReference type="EMBL" id="RJN32506.1"/>
    </source>
</evidence>
<dbReference type="CDD" id="cd07377">
    <property type="entry name" value="WHTH_GntR"/>
    <property type="match status" value="1"/>
</dbReference>
<dbReference type="OrthoDB" id="3194402at2"/>
<evidence type="ECO:0000256" key="3">
    <source>
        <dbReference type="ARBA" id="ARBA00023163"/>
    </source>
</evidence>
<dbReference type="SMART" id="SM00345">
    <property type="entry name" value="HTH_GNTR"/>
    <property type="match status" value="1"/>
</dbReference>
<dbReference type="SUPFAM" id="SSF64288">
    <property type="entry name" value="Chorismate lyase-like"/>
    <property type="match status" value="1"/>
</dbReference>
<dbReference type="InterPro" id="IPR050679">
    <property type="entry name" value="Bact_HTH_transcr_reg"/>
</dbReference>
<keyword evidence="1" id="KW-0805">Transcription regulation</keyword>
<dbReference type="SUPFAM" id="SSF46785">
    <property type="entry name" value="Winged helix' DNA-binding domain"/>
    <property type="match status" value="1"/>
</dbReference>
<comment type="caution">
    <text evidence="5">The sequence shown here is derived from an EMBL/GenBank/DDBJ whole genome shotgun (WGS) entry which is preliminary data.</text>
</comment>
<dbReference type="Gene3D" id="1.10.10.10">
    <property type="entry name" value="Winged helix-like DNA-binding domain superfamily/Winged helix DNA-binding domain"/>
    <property type="match status" value="1"/>
</dbReference>
<gene>
    <name evidence="5" type="ORF">D3250_01275</name>
</gene>
<dbReference type="InterPro" id="IPR011663">
    <property type="entry name" value="UTRA"/>
</dbReference>
<dbReference type="GO" id="GO:0045892">
    <property type="term" value="P:negative regulation of DNA-templated transcription"/>
    <property type="evidence" value="ECO:0007669"/>
    <property type="project" value="TreeGrafter"/>
</dbReference>
<dbReference type="InterPro" id="IPR036390">
    <property type="entry name" value="WH_DNA-bd_sf"/>
</dbReference>
<dbReference type="Gene3D" id="3.40.1410.10">
    <property type="entry name" value="Chorismate lyase-like"/>
    <property type="match status" value="1"/>
</dbReference>
<dbReference type="InterPro" id="IPR000524">
    <property type="entry name" value="Tscrpt_reg_HTH_GntR"/>
</dbReference>
<evidence type="ECO:0000313" key="6">
    <source>
        <dbReference type="Proteomes" id="UP000266615"/>
    </source>
</evidence>
<dbReference type="PRINTS" id="PR00035">
    <property type="entry name" value="HTHGNTR"/>
</dbReference>
<dbReference type="EMBL" id="QYZP01000001">
    <property type="protein sequence ID" value="RJN32506.1"/>
    <property type="molecule type" value="Genomic_DNA"/>
</dbReference>
<protein>
    <submittedName>
        <fullName evidence="5">GntR family transcriptional regulator</fullName>
    </submittedName>
</protein>
<dbReference type="Pfam" id="PF07702">
    <property type="entry name" value="UTRA"/>
    <property type="match status" value="1"/>
</dbReference>